<dbReference type="EMBL" id="JALLAZ020001116">
    <property type="protein sequence ID" value="KAL3780360.1"/>
    <property type="molecule type" value="Genomic_DNA"/>
</dbReference>
<dbReference type="PANTHER" id="PTHR12224">
    <property type="entry name" value="BETA-1,4-MANNOSYL-GLYCOPROTEIN BETA-1,4-N-ACETYLGLUCOSAMINYL-TRANSFERASE"/>
    <property type="match status" value="1"/>
</dbReference>
<keyword evidence="3" id="KW-1185">Reference proteome</keyword>
<comment type="caution">
    <text evidence="2">The sequence shown here is derived from an EMBL/GenBank/DDBJ whole genome shotgun (WGS) entry which is preliminary data.</text>
</comment>
<sequence length="552" mass="61969">MNALHAVLLLCIGASTIGLHLRTTRSASNFVSFLGDSGVPMPSTKRLLSLAFEVGRLKNLTLAHGTFYFAPHSQEVEIVPNHEPSWNAVQRELLDDEIVDVERERERCARYNFKLADEANPRRRRLFMGALIGDDSMEVLRAVSTEAYDIYHTVSFIEGFQAHDLSHREMNYYDPTTPSENLNTLLQLFGPKTKVSVDYYNTTMTELVGQHGSLFMDFVGREGNTHRWAMNGMKEDDVGIIGDADEVFTRDFLRAMQICDIPEFRKGQSCIEAQVKASTLVYESSPNCLTRDRRWFHPDAILGECVDNVGNATLHPPTKRDYVDKHGLEMEGYGAGGSDFRPNYTLYHKDGLVPSNTYPLWHGTDIRMKFSGSTYGKNDGSATGYHFHNNFKSAEEIHVKYATYGHAKGELAFKMPMWALHPEDIGLAVDCANGKGDLYLDFNNSGGSALPIYYLNEDVRNKRHQHWKSIVKDEEEYWSKKIDAMQPLENENKDCWMVCGEKSGECPHFCGKNGVCCQVGAINSAPECVNRTLGCDGRECCVAASNVSNGSQ</sequence>
<dbReference type="PANTHER" id="PTHR12224:SF0">
    <property type="entry name" value="BETA-1,4-MANNOSYL-GLYCOPROTEIN 4-BETA-N-ACETYLGLUCOSAMINYLTRANSFERASE"/>
    <property type="match status" value="1"/>
</dbReference>
<name>A0ABD3P1I7_9STRA</name>
<gene>
    <name evidence="2" type="ORF">ACHAW5_007118</name>
</gene>
<dbReference type="Proteomes" id="UP001530315">
    <property type="component" value="Unassembled WGS sequence"/>
</dbReference>
<evidence type="ECO:0000313" key="2">
    <source>
        <dbReference type="EMBL" id="KAL3780360.1"/>
    </source>
</evidence>
<dbReference type="AlphaFoldDB" id="A0ABD3P1I7"/>
<evidence type="ECO:0000313" key="3">
    <source>
        <dbReference type="Proteomes" id="UP001530315"/>
    </source>
</evidence>
<feature type="chain" id="PRO_5044884485" evidence="1">
    <location>
        <begin position="19"/>
        <end position="552"/>
    </location>
</feature>
<accession>A0ABD3P1I7</accession>
<keyword evidence="1" id="KW-0732">Signal</keyword>
<evidence type="ECO:0000256" key="1">
    <source>
        <dbReference type="SAM" id="SignalP"/>
    </source>
</evidence>
<reference evidence="2 3" key="1">
    <citation type="submission" date="2024-10" db="EMBL/GenBank/DDBJ databases">
        <title>Updated reference genomes for cyclostephanoid diatoms.</title>
        <authorList>
            <person name="Roberts W.R."/>
            <person name="Alverson A.J."/>
        </authorList>
    </citation>
    <scope>NUCLEOTIDE SEQUENCE [LARGE SCALE GENOMIC DNA]</scope>
    <source>
        <strain evidence="2 3">AJA276-08</strain>
    </source>
</reference>
<protein>
    <submittedName>
        <fullName evidence="2">Uncharacterized protein</fullName>
    </submittedName>
</protein>
<organism evidence="2 3">
    <name type="scientific">Stephanodiscus triporus</name>
    <dbReference type="NCBI Taxonomy" id="2934178"/>
    <lineage>
        <taxon>Eukaryota</taxon>
        <taxon>Sar</taxon>
        <taxon>Stramenopiles</taxon>
        <taxon>Ochrophyta</taxon>
        <taxon>Bacillariophyta</taxon>
        <taxon>Coscinodiscophyceae</taxon>
        <taxon>Thalassiosirophycidae</taxon>
        <taxon>Stephanodiscales</taxon>
        <taxon>Stephanodiscaceae</taxon>
        <taxon>Stephanodiscus</taxon>
    </lineage>
</organism>
<dbReference type="InterPro" id="IPR006813">
    <property type="entry name" value="Glyco_trans_17"/>
</dbReference>
<feature type="signal peptide" evidence="1">
    <location>
        <begin position="1"/>
        <end position="18"/>
    </location>
</feature>
<proteinExistence type="predicted"/>